<sequence length="487" mass="53211">MTRQVVVATVAAAARGRAMSTAQASGAGSLPPPGASFGSFFSGNVDAMIRTELDAWPVPLPTAGCPPAVTLPSSDQPLQPGSPALRRLFMLDPEFAFLNHGAFGATLKPIHEQASRWRTYQEAQPLRFFDRVLLPHQARNWREVAKFINAQPKDVVLLPNATTGLNAAIEHVVRTAASRSNSVILSTSLAYGAVKTMLAVACQRHGVQQVECDLPLSSAAPLTTRGVLAALQNSVERILAEGGQPTALVLDHITSNTAARLPIEELAGWARDQGIDVLVDGAHGLWQEPLDMASMQRSGIKAYVTNTHKWLCGAKSAAVMWVDPAWQDHLRPLIVSHGYRGGFLEAFSWDGCRDYAAVLTLADTIQLWRDLDLSACRAYTSQLLDRVVQQCLATFGTTEPLDPELRAANMRLVPLPRWVHPKRPLTGDDAPELQERLYRRNIEVPVKRINQGQELCVRLSAHVYNTEADYAPLLEAFATESSAMRLE</sequence>
<feature type="domain" description="Aminotransferase class V" evidence="2">
    <location>
        <begin position="143"/>
        <end position="389"/>
    </location>
</feature>
<dbReference type="InterPro" id="IPR015421">
    <property type="entry name" value="PyrdxlP-dep_Trfase_major"/>
</dbReference>
<gene>
    <name evidence="3" type="ORF">MONBRDRAFT_6280</name>
</gene>
<keyword evidence="1" id="KW-0663">Pyridoxal phosphate</keyword>
<dbReference type="PANTHER" id="PTHR43092">
    <property type="entry name" value="L-CYSTEINE DESULFHYDRASE"/>
    <property type="match status" value="1"/>
</dbReference>
<dbReference type="GeneID" id="5889179"/>
<dbReference type="EMBL" id="CH991545">
    <property type="protein sequence ID" value="EDQ91470.1"/>
    <property type="molecule type" value="Genomic_DNA"/>
</dbReference>
<dbReference type="AlphaFoldDB" id="A9UTD0"/>
<dbReference type="Proteomes" id="UP000001357">
    <property type="component" value="Unassembled WGS sequence"/>
</dbReference>
<dbReference type="KEGG" id="mbr:MONBRDRAFT_6280"/>
<evidence type="ECO:0000313" key="3">
    <source>
        <dbReference type="EMBL" id="EDQ91470.1"/>
    </source>
</evidence>
<dbReference type="RefSeq" id="XP_001743892.1">
    <property type="nucleotide sequence ID" value="XM_001743840.1"/>
</dbReference>
<dbReference type="Gene3D" id="3.90.1150.10">
    <property type="entry name" value="Aspartate Aminotransferase, domain 1"/>
    <property type="match status" value="1"/>
</dbReference>
<keyword evidence="4" id="KW-1185">Reference proteome</keyword>
<dbReference type="Gene3D" id="3.40.640.10">
    <property type="entry name" value="Type I PLP-dependent aspartate aminotransferase-like (Major domain)"/>
    <property type="match status" value="1"/>
</dbReference>
<reference evidence="3 4" key="1">
    <citation type="journal article" date="2008" name="Nature">
        <title>The genome of the choanoflagellate Monosiga brevicollis and the origin of metazoans.</title>
        <authorList>
            <consortium name="JGI Sequencing"/>
            <person name="King N."/>
            <person name="Westbrook M.J."/>
            <person name="Young S.L."/>
            <person name="Kuo A."/>
            <person name="Abedin M."/>
            <person name="Chapman J."/>
            <person name="Fairclough S."/>
            <person name="Hellsten U."/>
            <person name="Isogai Y."/>
            <person name="Letunic I."/>
            <person name="Marr M."/>
            <person name="Pincus D."/>
            <person name="Putnam N."/>
            <person name="Rokas A."/>
            <person name="Wright K.J."/>
            <person name="Zuzow R."/>
            <person name="Dirks W."/>
            <person name="Good M."/>
            <person name="Goodstein D."/>
            <person name="Lemons D."/>
            <person name="Li W."/>
            <person name="Lyons J.B."/>
            <person name="Morris A."/>
            <person name="Nichols S."/>
            <person name="Richter D.J."/>
            <person name="Salamov A."/>
            <person name="Bork P."/>
            <person name="Lim W.A."/>
            <person name="Manning G."/>
            <person name="Miller W.T."/>
            <person name="McGinnis W."/>
            <person name="Shapiro H."/>
            <person name="Tjian R."/>
            <person name="Grigoriev I.V."/>
            <person name="Rokhsar D."/>
        </authorList>
    </citation>
    <scope>NUCLEOTIDE SEQUENCE [LARGE SCALE GENOMIC DNA]</scope>
    <source>
        <strain evidence="4">MX1 / ATCC 50154</strain>
    </source>
</reference>
<evidence type="ECO:0000256" key="1">
    <source>
        <dbReference type="ARBA" id="ARBA00022898"/>
    </source>
</evidence>
<proteinExistence type="predicted"/>
<evidence type="ECO:0000313" key="4">
    <source>
        <dbReference type="Proteomes" id="UP000001357"/>
    </source>
</evidence>
<evidence type="ECO:0000259" key="2">
    <source>
        <dbReference type="Pfam" id="PF00266"/>
    </source>
</evidence>
<dbReference type="GO" id="GO:1903257">
    <property type="term" value="P:selenoneine biosynthetic process"/>
    <property type="evidence" value="ECO:0000318"/>
    <property type="project" value="GO_Central"/>
</dbReference>
<dbReference type="InterPro" id="IPR000192">
    <property type="entry name" value="Aminotrans_V_dom"/>
</dbReference>
<dbReference type="SUPFAM" id="SSF53383">
    <property type="entry name" value="PLP-dependent transferases"/>
    <property type="match status" value="1"/>
</dbReference>
<dbReference type="OMA" id="VCIFDVV"/>
<name>A9UTD0_MONBE</name>
<dbReference type="eggNOG" id="KOG1549">
    <property type="taxonomic scope" value="Eukaryota"/>
</dbReference>
<accession>A9UTD0</accession>
<dbReference type="InParanoid" id="A9UTD0"/>
<dbReference type="InterPro" id="IPR015422">
    <property type="entry name" value="PyrdxlP-dep_Trfase_small"/>
</dbReference>
<dbReference type="InterPro" id="IPR015424">
    <property type="entry name" value="PyrdxlP-dep_Trfase"/>
</dbReference>
<dbReference type="Pfam" id="PF00266">
    <property type="entry name" value="Aminotran_5"/>
    <property type="match status" value="1"/>
</dbReference>
<organism evidence="3 4">
    <name type="scientific">Monosiga brevicollis</name>
    <name type="common">Choanoflagellate</name>
    <dbReference type="NCBI Taxonomy" id="81824"/>
    <lineage>
        <taxon>Eukaryota</taxon>
        <taxon>Choanoflagellata</taxon>
        <taxon>Craspedida</taxon>
        <taxon>Salpingoecidae</taxon>
        <taxon>Monosiga</taxon>
    </lineage>
</organism>
<dbReference type="PANTHER" id="PTHR43092:SF2">
    <property type="entry name" value="HERCYNYLCYSTEINE SULFOXIDE LYASE"/>
    <property type="match status" value="1"/>
</dbReference>
<dbReference type="STRING" id="81824.A9UTD0"/>
<dbReference type="GO" id="GO:1990411">
    <property type="term" value="F:hercynylcysteine sulfoxide lyase activity (ergothioneine-forming)"/>
    <property type="evidence" value="ECO:0000318"/>
    <property type="project" value="GO_Central"/>
</dbReference>
<protein>
    <recommendedName>
        <fullName evidence="2">Aminotransferase class V domain-containing protein</fullName>
    </recommendedName>
</protein>